<gene>
    <name evidence="1" type="ORF">EGM88_05205</name>
</gene>
<keyword evidence="2" id="KW-1185">Reference proteome</keyword>
<dbReference type="AlphaFoldDB" id="A0A3N4NQE1"/>
<dbReference type="Proteomes" id="UP000270856">
    <property type="component" value="Unassembled WGS sequence"/>
</dbReference>
<dbReference type="InterPro" id="IPR016039">
    <property type="entry name" value="Thiolase-like"/>
</dbReference>
<protein>
    <submittedName>
        <fullName evidence="1">3-oxoacyl-ACP synthase</fullName>
    </submittedName>
</protein>
<name>A0A3N4NQE1_9FLAO</name>
<evidence type="ECO:0000313" key="2">
    <source>
        <dbReference type="Proteomes" id="UP000270856"/>
    </source>
</evidence>
<dbReference type="RefSeq" id="WP_123896908.1">
    <property type="nucleotide sequence ID" value="NZ_RPFJ01000006.1"/>
</dbReference>
<dbReference type="EMBL" id="RPFJ01000006">
    <property type="protein sequence ID" value="RPD98592.1"/>
    <property type="molecule type" value="Genomic_DNA"/>
</dbReference>
<proteinExistence type="predicted"/>
<sequence>MKLETYISTYCHIRNNKILINGKPFIKDAFDTDFSIFSKKVYKDLNLSYPKFFKMDNLSKLAFLAAECVLNREKTNEDDNIAIVLTNRASSLDTDRKHQSSIQDKESYYPSPAIFVYTLPNIAIGEISIKHQLKSENAFFILDAFNAEFLHNYACSLLENNKAESVLCGWVDYDNEKYDCFMYKVSQIGDIKHTINKLQNLYKIKD</sequence>
<organism evidence="1 2">
    <name type="scientific">Aureibaculum marinum</name>
    <dbReference type="NCBI Taxonomy" id="2487930"/>
    <lineage>
        <taxon>Bacteria</taxon>
        <taxon>Pseudomonadati</taxon>
        <taxon>Bacteroidota</taxon>
        <taxon>Flavobacteriia</taxon>
        <taxon>Flavobacteriales</taxon>
        <taxon>Flavobacteriaceae</taxon>
        <taxon>Aureibaculum</taxon>
    </lineage>
</organism>
<dbReference type="OrthoDB" id="1071350at2"/>
<reference evidence="1 2" key="1">
    <citation type="submission" date="2018-11" db="EMBL/GenBank/DDBJ databases">
        <title>Aureibaculum marinum gen. nov., sp. nov., a member of the family Flavobacteriaceae isolated from the Bohai Sea.</title>
        <authorList>
            <person name="Ji X."/>
        </authorList>
    </citation>
    <scope>NUCLEOTIDE SEQUENCE [LARGE SCALE GENOMIC DNA]</scope>
    <source>
        <strain evidence="1 2">BH-SD17</strain>
    </source>
</reference>
<evidence type="ECO:0000313" key="1">
    <source>
        <dbReference type="EMBL" id="RPD98592.1"/>
    </source>
</evidence>
<accession>A0A3N4NQE1</accession>
<dbReference type="GO" id="GO:0016746">
    <property type="term" value="F:acyltransferase activity"/>
    <property type="evidence" value="ECO:0007669"/>
    <property type="project" value="InterPro"/>
</dbReference>
<dbReference type="Gene3D" id="3.40.47.10">
    <property type="match status" value="1"/>
</dbReference>
<comment type="caution">
    <text evidence="1">The sequence shown here is derived from an EMBL/GenBank/DDBJ whole genome shotgun (WGS) entry which is preliminary data.</text>
</comment>